<comment type="similarity">
    <text evidence="1">Belongs to the phD/YefM antitoxin family.</text>
</comment>
<dbReference type="SUPFAM" id="SSF143120">
    <property type="entry name" value="YefM-like"/>
    <property type="match status" value="1"/>
</dbReference>
<dbReference type="RefSeq" id="WP_119323863.1">
    <property type="nucleotide sequence ID" value="NZ_AP025739.1"/>
</dbReference>
<evidence type="ECO:0000256" key="1">
    <source>
        <dbReference type="ARBA" id="ARBA00009981"/>
    </source>
</evidence>
<dbReference type="Gene3D" id="3.40.1620.10">
    <property type="entry name" value="YefM-like domain"/>
    <property type="match status" value="1"/>
</dbReference>
<sequence length="93" mass="10359">MTMPTMSATDVKNRIGDLWNAADIEPVTVERNGSPRYVVASVDKYVAIPREEYDRLRGLKAPPRLGFAKALFAGVDTDALLEVDLTEAMRDYL</sequence>
<reference evidence="2 3" key="1">
    <citation type="journal article" date="2019" name="Int. J. Syst. Evol. Microbiol.">
        <title>Capsulimonas corticalis gen. nov., sp. nov., an aerobic capsulated bacterium, of a novel bacterial order, Capsulimonadales ord. nov., of the class Armatimonadia of the phylum Armatimonadetes.</title>
        <authorList>
            <person name="Li J."/>
            <person name="Kudo C."/>
            <person name="Tonouchi A."/>
        </authorList>
    </citation>
    <scope>NUCLEOTIDE SEQUENCE [LARGE SCALE GENOMIC DNA]</scope>
    <source>
        <strain evidence="2 3">AX-7</strain>
    </source>
</reference>
<dbReference type="AlphaFoldDB" id="A0A402D343"/>
<organism evidence="2 3">
    <name type="scientific">Capsulimonas corticalis</name>
    <dbReference type="NCBI Taxonomy" id="2219043"/>
    <lineage>
        <taxon>Bacteria</taxon>
        <taxon>Bacillati</taxon>
        <taxon>Armatimonadota</taxon>
        <taxon>Armatimonadia</taxon>
        <taxon>Capsulimonadales</taxon>
        <taxon>Capsulimonadaceae</taxon>
        <taxon>Capsulimonas</taxon>
    </lineage>
</organism>
<dbReference type="KEGG" id="ccot:CCAX7_004420"/>
<proteinExistence type="inferred from homology"/>
<dbReference type="OrthoDB" id="165038at2"/>
<gene>
    <name evidence="2" type="ORF">CCAX7_004420</name>
</gene>
<accession>A0A402D343</accession>
<keyword evidence="3" id="KW-1185">Reference proteome</keyword>
<protein>
    <submittedName>
        <fullName evidence="2">Uncharacterized protein</fullName>
    </submittedName>
</protein>
<name>A0A402D343_9BACT</name>
<dbReference type="InterPro" id="IPR036165">
    <property type="entry name" value="YefM-like_sf"/>
</dbReference>
<evidence type="ECO:0000313" key="3">
    <source>
        <dbReference type="Proteomes" id="UP000287394"/>
    </source>
</evidence>
<dbReference type="EMBL" id="AP025739">
    <property type="protein sequence ID" value="BDI28391.1"/>
    <property type="molecule type" value="Genomic_DNA"/>
</dbReference>
<dbReference type="Proteomes" id="UP000287394">
    <property type="component" value="Chromosome"/>
</dbReference>
<evidence type="ECO:0000313" key="2">
    <source>
        <dbReference type="EMBL" id="BDI28391.1"/>
    </source>
</evidence>